<dbReference type="AlphaFoldDB" id="A0ABD1TB01"/>
<accession>A0ABD1TB01</accession>
<dbReference type="EMBL" id="JBFOLJ010000009">
    <property type="protein sequence ID" value="KAL2509912.1"/>
    <property type="molecule type" value="Genomic_DNA"/>
</dbReference>
<evidence type="ECO:0000313" key="2">
    <source>
        <dbReference type="Proteomes" id="UP001604277"/>
    </source>
</evidence>
<comment type="caution">
    <text evidence="1">The sequence shown here is derived from an EMBL/GenBank/DDBJ whole genome shotgun (WGS) entry which is preliminary data.</text>
</comment>
<evidence type="ECO:0000313" key="1">
    <source>
        <dbReference type="EMBL" id="KAL2509912.1"/>
    </source>
</evidence>
<name>A0ABD1TB01_9LAMI</name>
<keyword evidence="2" id="KW-1185">Reference proteome</keyword>
<dbReference type="Proteomes" id="UP001604277">
    <property type="component" value="Unassembled WGS sequence"/>
</dbReference>
<gene>
    <name evidence="1" type="ORF">Fot_33559</name>
</gene>
<proteinExistence type="predicted"/>
<protein>
    <submittedName>
        <fullName evidence="1">Uncharacterized protein</fullName>
    </submittedName>
</protein>
<organism evidence="1 2">
    <name type="scientific">Forsythia ovata</name>
    <dbReference type="NCBI Taxonomy" id="205694"/>
    <lineage>
        <taxon>Eukaryota</taxon>
        <taxon>Viridiplantae</taxon>
        <taxon>Streptophyta</taxon>
        <taxon>Embryophyta</taxon>
        <taxon>Tracheophyta</taxon>
        <taxon>Spermatophyta</taxon>
        <taxon>Magnoliopsida</taxon>
        <taxon>eudicotyledons</taxon>
        <taxon>Gunneridae</taxon>
        <taxon>Pentapetalae</taxon>
        <taxon>asterids</taxon>
        <taxon>lamiids</taxon>
        <taxon>Lamiales</taxon>
        <taxon>Oleaceae</taxon>
        <taxon>Forsythieae</taxon>
        <taxon>Forsythia</taxon>
    </lineage>
</organism>
<sequence>MVGFYLSKIPLFKIRDGRVMDENETLLLRLLIPRMASIPTSSVPPVMEVAGGVLSSLPSMSVASVPAVIVLPVIEVVGSVSSSLPSLSAASFSTAIVHSVVEVAGGVSSSTLPLSAASVSTTIVHLVTKVVVGVFSSHLSLSAVFVLAAIVPLTVGAIGDDPSVLSLETSTSCQLTSHIKIKKNRIKWRQKEPWKVKMLLWILEESRRVEWLLFKKLPTLPNAVQDFLLDSSD</sequence>
<reference evidence="2" key="1">
    <citation type="submission" date="2024-07" db="EMBL/GenBank/DDBJ databases">
        <title>Two chromosome-level genome assemblies of Korean endemic species Abeliophyllum distichum and Forsythia ovata (Oleaceae).</title>
        <authorList>
            <person name="Jang H."/>
        </authorList>
    </citation>
    <scope>NUCLEOTIDE SEQUENCE [LARGE SCALE GENOMIC DNA]</scope>
</reference>